<evidence type="ECO:0000256" key="5">
    <source>
        <dbReference type="ARBA" id="ARBA00022673"/>
    </source>
</evidence>
<name>A0ABN9P9R1_9DINO</name>
<dbReference type="Gene3D" id="1.20.120.350">
    <property type="entry name" value="Voltage-gated potassium channels. Chain C"/>
    <property type="match status" value="1"/>
</dbReference>
<evidence type="ECO:0000256" key="9">
    <source>
        <dbReference type="ARBA" id="ARBA00022989"/>
    </source>
</evidence>
<feature type="region of interest" description="Disordered" evidence="14">
    <location>
        <begin position="1"/>
        <end position="36"/>
    </location>
</feature>
<sequence length="598" mass="66533">MAAAQPALRGAWQPSDRELFDQDAGSPADAGGERARVGKWLSRALQAERAAVARLLEARHSVLVQQFERRGQQGLGRAQVTSADELTRSAPVGALRTLAPPSPRTLPGSLADSAEAPEAPGGQPSGVLPDLAWDAVKLQDRDDSLVTTRELDTVPTTATARASADSAAPLHQASTSDVHWRSSQLSVQCRRTSAQVINRVTSTVFRKREEQTTRLGRLVTSTRFEAAGALLVIVLAVCMAMESQYSGLDLGFQLGYGSYFRPAARVWPWAVDVLDVMSFVLGVAFCFELALKLLGLGLHGTFKEVWSIFDAVITVLWIAEVVHLDRQVHSDAHLIRVIRIFRLVRFIRLVKTTRMLDSLYLICTALRGSVSALGWASVILFLAQVLVAFLITETLSLCYFNDDRNDEQQRREVFEYFGTFTRAVLSTFEMTLANWPIACRLLAENVSEWFVVLCLVHKLTVGFAVVGIINGVFIQETFKCAHDDDLILIRQKERALATHVKKMRKLFQAADQNNNGVLDREEFKRILQDRDVRTWLTAMDYDLDDTDMFFSMLDANGSNTISPEEFVNAITRLRGVARSVDVKRLLTEFSIDARGGMR</sequence>
<keyword evidence="12" id="KW-0325">Glycoprotein</keyword>
<keyword evidence="7" id="KW-0106">Calcium</keyword>
<organism evidence="17 18">
    <name type="scientific">Prorocentrum cordatum</name>
    <dbReference type="NCBI Taxonomy" id="2364126"/>
    <lineage>
        <taxon>Eukaryota</taxon>
        <taxon>Sar</taxon>
        <taxon>Alveolata</taxon>
        <taxon>Dinophyceae</taxon>
        <taxon>Prorocentrales</taxon>
        <taxon>Prorocentraceae</taxon>
        <taxon>Prorocentrum</taxon>
    </lineage>
</organism>
<feature type="domain" description="EF-hand" evidence="16">
    <location>
        <begin position="541"/>
        <end position="576"/>
    </location>
</feature>
<evidence type="ECO:0000259" key="16">
    <source>
        <dbReference type="PROSITE" id="PS50222"/>
    </source>
</evidence>
<dbReference type="InterPro" id="IPR002048">
    <property type="entry name" value="EF_hand_dom"/>
</dbReference>
<dbReference type="InterPro" id="IPR050599">
    <property type="entry name" value="VDCC_alpha-1_subunit"/>
</dbReference>
<dbReference type="SUPFAM" id="SSF47473">
    <property type="entry name" value="EF-hand"/>
    <property type="match status" value="1"/>
</dbReference>
<evidence type="ECO:0000256" key="4">
    <source>
        <dbReference type="ARBA" id="ARBA00022568"/>
    </source>
</evidence>
<feature type="transmembrane region" description="Helical" evidence="15">
    <location>
        <begin position="381"/>
        <end position="401"/>
    </location>
</feature>
<keyword evidence="5" id="KW-0107">Calcium channel</keyword>
<feature type="compositionally biased region" description="Low complexity" evidence="14">
    <location>
        <begin position="156"/>
        <end position="168"/>
    </location>
</feature>
<feature type="transmembrane region" description="Helical" evidence="15">
    <location>
        <begin position="224"/>
        <end position="246"/>
    </location>
</feature>
<feature type="region of interest" description="Disordered" evidence="14">
    <location>
        <begin position="155"/>
        <end position="175"/>
    </location>
</feature>
<keyword evidence="3" id="KW-0597">Phosphoprotein</keyword>
<evidence type="ECO:0000256" key="1">
    <source>
        <dbReference type="ARBA" id="ARBA00004141"/>
    </source>
</evidence>
<protein>
    <recommendedName>
        <fullName evidence="16">EF-hand domain-containing protein</fullName>
    </recommendedName>
</protein>
<reference evidence="17" key="1">
    <citation type="submission" date="2023-10" db="EMBL/GenBank/DDBJ databases">
        <authorList>
            <person name="Chen Y."/>
            <person name="Shah S."/>
            <person name="Dougan E. K."/>
            <person name="Thang M."/>
            <person name="Chan C."/>
        </authorList>
    </citation>
    <scope>NUCLEOTIDE SEQUENCE [LARGE SCALE GENOMIC DNA]</scope>
</reference>
<evidence type="ECO:0000256" key="15">
    <source>
        <dbReference type="SAM" id="Phobius"/>
    </source>
</evidence>
<gene>
    <name evidence="17" type="ORF">PCOR1329_LOCUS19</name>
</gene>
<feature type="domain" description="EF-hand" evidence="16">
    <location>
        <begin position="498"/>
        <end position="533"/>
    </location>
</feature>
<evidence type="ECO:0000256" key="2">
    <source>
        <dbReference type="ARBA" id="ARBA00022448"/>
    </source>
</evidence>
<comment type="caution">
    <text evidence="17">The sequence shown here is derived from an EMBL/GenBank/DDBJ whole genome shotgun (WGS) entry which is preliminary data.</text>
</comment>
<dbReference type="Gene3D" id="1.10.238.10">
    <property type="entry name" value="EF-hand"/>
    <property type="match status" value="1"/>
</dbReference>
<proteinExistence type="predicted"/>
<keyword evidence="8" id="KW-0851">Voltage-gated channel</keyword>
<keyword evidence="4" id="KW-0109">Calcium transport</keyword>
<evidence type="ECO:0000256" key="3">
    <source>
        <dbReference type="ARBA" id="ARBA00022553"/>
    </source>
</evidence>
<evidence type="ECO:0000256" key="7">
    <source>
        <dbReference type="ARBA" id="ARBA00022837"/>
    </source>
</evidence>
<feature type="transmembrane region" description="Helical" evidence="15">
    <location>
        <begin position="449"/>
        <end position="469"/>
    </location>
</feature>
<keyword evidence="11 15" id="KW-0472">Membrane</keyword>
<comment type="subcellular location">
    <subcellularLocation>
        <location evidence="1">Membrane</location>
        <topology evidence="1">Multi-pass membrane protein</topology>
    </subcellularLocation>
</comment>
<dbReference type="Gene3D" id="1.10.287.70">
    <property type="match status" value="1"/>
</dbReference>
<feature type="transmembrane region" description="Helical" evidence="15">
    <location>
        <begin position="266"/>
        <end position="291"/>
    </location>
</feature>
<dbReference type="InterPro" id="IPR027359">
    <property type="entry name" value="Volt_channel_dom_sf"/>
</dbReference>
<dbReference type="PANTHER" id="PTHR45628">
    <property type="entry name" value="VOLTAGE-DEPENDENT CALCIUM CHANNEL TYPE A SUBUNIT ALPHA-1"/>
    <property type="match status" value="1"/>
</dbReference>
<keyword evidence="9 15" id="KW-1133">Transmembrane helix</keyword>
<keyword evidence="13" id="KW-0407">Ion channel</keyword>
<evidence type="ECO:0000256" key="14">
    <source>
        <dbReference type="SAM" id="MobiDB-lite"/>
    </source>
</evidence>
<keyword evidence="6 15" id="KW-0812">Transmembrane</keyword>
<dbReference type="SUPFAM" id="SSF81324">
    <property type="entry name" value="Voltage-gated potassium channels"/>
    <property type="match status" value="1"/>
</dbReference>
<feature type="transmembrane region" description="Helical" evidence="15">
    <location>
        <begin position="413"/>
        <end position="437"/>
    </location>
</feature>
<dbReference type="InterPro" id="IPR011992">
    <property type="entry name" value="EF-hand-dom_pair"/>
</dbReference>
<dbReference type="PANTHER" id="PTHR45628:SF7">
    <property type="entry name" value="VOLTAGE-DEPENDENT CALCIUM CHANNEL TYPE A SUBUNIT ALPHA-1"/>
    <property type="match status" value="1"/>
</dbReference>
<dbReference type="CDD" id="cd00051">
    <property type="entry name" value="EFh"/>
    <property type="match status" value="1"/>
</dbReference>
<evidence type="ECO:0000313" key="17">
    <source>
        <dbReference type="EMBL" id="CAK0788047.1"/>
    </source>
</evidence>
<dbReference type="Pfam" id="PF00520">
    <property type="entry name" value="Ion_trans"/>
    <property type="match status" value="1"/>
</dbReference>
<evidence type="ECO:0000313" key="18">
    <source>
        <dbReference type="Proteomes" id="UP001189429"/>
    </source>
</evidence>
<dbReference type="InterPro" id="IPR005821">
    <property type="entry name" value="Ion_trans_dom"/>
</dbReference>
<dbReference type="EMBL" id="CAUYUJ010000001">
    <property type="protein sequence ID" value="CAK0788047.1"/>
    <property type="molecule type" value="Genomic_DNA"/>
</dbReference>
<evidence type="ECO:0000256" key="8">
    <source>
        <dbReference type="ARBA" id="ARBA00022882"/>
    </source>
</evidence>
<evidence type="ECO:0000256" key="6">
    <source>
        <dbReference type="ARBA" id="ARBA00022692"/>
    </source>
</evidence>
<keyword evidence="2" id="KW-0813">Transport</keyword>
<keyword evidence="10" id="KW-0406">Ion transport</keyword>
<accession>A0ABN9P9R1</accession>
<feature type="region of interest" description="Disordered" evidence="14">
    <location>
        <begin position="71"/>
        <end position="128"/>
    </location>
</feature>
<dbReference type="Pfam" id="PF13499">
    <property type="entry name" value="EF-hand_7"/>
    <property type="match status" value="1"/>
</dbReference>
<keyword evidence="18" id="KW-1185">Reference proteome</keyword>
<dbReference type="PROSITE" id="PS00018">
    <property type="entry name" value="EF_HAND_1"/>
    <property type="match status" value="2"/>
</dbReference>
<evidence type="ECO:0000256" key="11">
    <source>
        <dbReference type="ARBA" id="ARBA00023136"/>
    </source>
</evidence>
<dbReference type="PROSITE" id="PS50222">
    <property type="entry name" value="EF_HAND_2"/>
    <property type="match status" value="2"/>
</dbReference>
<dbReference type="SMART" id="SM00054">
    <property type="entry name" value="EFh"/>
    <property type="match status" value="2"/>
</dbReference>
<evidence type="ECO:0000256" key="10">
    <source>
        <dbReference type="ARBA" id="ARBA00023065"/>
    </source>
</evidence>
<evidence type="ECO:0000256" key="12">
    <source>
        <dbReference type="ARBA" id="ARBA00023180"/>
    </source>
</evidence>
<dbReference type="Proteomes" id="UP001189429">
    <property type="component" value="Unassembled WGS sequence"/>
</dbReference>
<evidence type="ECO:0000256" key="13">
    <source>
        <dbReference type="ARBA" id="ARBA00023303"/>
    </source>
</evidence>
<dbReference type="InterPro" id="IPR018247">
    <property type="entry name" value="EF_Hand_1_Ca_BS"/>
</dbReference>